<feature type="non-terminal residue" evidence="1">
    <location>
        <position position="1"/>
    </location>
</feature>
<evidence type="ECO:0000313" key="1">
    <source>
        <dbReference type="EMBL" id="GIQ87021.1"/>
    </source>
</evidence>
<keyword evidence="2" id="KW-1185">Reference proteome</keyword>
<proteinExistence type="predicted"/>
<reference evidence="1 2" key="1">
    <citation type="journal article" date="2018" name="PLoS ONE">
        <title>The draft genome of Kipferlia bialata reveals reductive genome evolution in fornicate parasites.</title>
        <authorList>
            <person name="Tanifuji G."/>
            <person name="Takabayashi S."/>
            <person name="Kume K."/>
            <person name="Takagi M."/>
            <person name="Nakayama T."/>
            <person name="Kamikawa R."/>
            <person name="Inagaki Y."/>
            <person name="Hashimoto T."/>
        </authorList>
    </citation>
    <scope>NUCLEOTIDE SEQUENCE [LARGE SCALE GENOMIC DNA]</scope>
    <source>
        <strain evidence="1">NY0173</strain>
    </source>
</reference>
<dbReference type="AlphaFoldDB" id="A0A9K3D2X4"/>
<sequence length="82" mass="9857">ASGDMFSILTKLYGAQESWRPLFNASLEMEFEQADRDNNTAKFEQWFQDENTRGYLMFHLKMTSEEWAWTNFRNWLAQSKYA</sequence>
<protein>
    <submittedName>
        <fullName evidence="1">Uncharacterized protein</fullName>
    </submittedName>
</protein>
<dbReference type="Proteomes" id="UP000265618">
    <property type="component" value="Unassembled WGS sequence"/>
</dbReference>
<accession>A0A9K3D2X4</accession>
<dbReference type="EMBL" id="BDIP01002921">
    <property type="protein sequence ID" value="GIQ87021.1"/>
    <property type="molecule type" value="Genomic_DNA"/>
</dbReference>
<organism evidence="1 2">
    <name type="scientific">Kipferlia bialata</name>
    <dbReference type="NCBI Taxonomy" id="797122"/>
    <lineage>
        <taxon>Eukaryota</taxon>
        <taxon>Metamonada</taxon>
        <taxon>Carpediemonas-like organisms</taxon>
        <taxon>Kipferlia</taxon>
    </lineage>
</organism>
<name>A0A9K3D2X4_9EUKA</name>
<gene>
    <name evidence="1" type="ORF">KIPB_008978</name>
</gene>
<comment type="caution">
    <text evidence="1">The sequence shown here is derived from an EMBL/GenBank/DDBJ whole genome shotgun (WGS) entry which is preliminary data.</text>
</comment>
<evidence type="ECO:0000313" key="2">
    <source>
        <dbReference type="Proteomes" id="UP000265618"/>
    </source>
</evidence>